<accession>A0A8S5MVF1</accession>
<organism evidence="1">
    <name type="scientific">Siphoviridae sp. ctGyV19</name>
    <dbReference type="NCBI Taxonomy" id="2826225"/>
    <lineage>
        <taxon>Viruses</taxon>
        <taxon>Duplodnaviria</taxon>
        <taxon>Heunggongvirae</taxon>
        <taxon>Uroviricota</taxon>
        <taxon>Caudoviricetes</taxon>
    </lineage>
</organism>
<reference evidence="1" key="1">
    <citation type="journal article" date="2021" name="Proc. Natl. Acad. Sci. U.S.A.">
        <title>A Catalog of Tens of Thousands of Viruses from Human Metagenomes Reveals Hidden Associations with Chronic Diseases.</title>
        <authorList>
            <person name="Tisza M.J."/>
            <person name="Buck C.B."/>
        </authorList>
    </citation>
    <scope>NUCLEOTIDE SEQUENCE</scope>
    <source>
        <strain evidence="1">CtGyV19</strain>
    </source>
</reference>
<proteinExistence type="predicted"/>
<sequence length="213" mass="24613">MIRAVFKEWEDYVKAYGLTQWDYGQELRLYGLHLPDPIEIHFASKYQDIALIQIGHGIEDGGISVEIPDDLLEDGGDIIAYVYVCDEKHGETMKTVNLPVKRRQRPEPFNRPNGNRDTIGQILKELENKADDLFLQEDVLQLMSGNKPTGTKIRLPIREREIEMHNTGTAIEWRYTDSNEWNSLIILEDIRGPAGESPEFEIREGHLYAIYQK</sequence>
<evidence type="ECO:0000313" key="1">
    <source>
        <dbReference type="EMBL" id="DAD86120.1"/>
    </source>
</evidence>
<name>A0A8S5MVF1_9CAUD</name>
<dbReference type="EMBL" id="BK014994">
    <property type="protein sequence ID" value="DAD86120.1"/>
    <property type="molecule type" value="Genomic_DNA"/>
</dbReference>
<protein>
    <submittedName>
        <fullName evidence="1">Uncharacterized protein</fullName>
    </submittedName>
</protein>